<evidence type="ECO:0000256" key="5">
    <source>
        <dbReference type="ARBA" id="ARBA00022870"/>
    </source>
</evidence>
<evidence type="ECO:0000256" key="8">
    <source>
        <dbReference type="ARBA" id="ARBA00023184"/>
    </source>
</evidence>
<comment type="subcellular location">
    <subcellularLocation>
        <location evidence="2">Host endoplasmic reticulum</location>
    </subcellularLocation>
    <subcellularLocation>
        <location evidence="1">Host membrane</location>
        <topology evidence="1">Single-pass type I membrane protein</topology>
    </subcellularLocation>
</comment>
<evidence type="ECO:0000313" key="10">
    <source>
        <dbReference type="EMBL" id="ALE30479.1"/>
    </source>
</evidence>
<dbReference type="GO" id="GO:0044165">
    <property type="term" value="C:host cell endoplasmic reticulum"/>
    <property type="evidence" value="ECO:0007669"/>
    <property type="project" value="UniProtKB-SubCell"/>
</dbReference>
<dbReference type="EMBL" id="KP329566">
    <property type="protein sequence ID" value="ALE30479.1"/>
    <property type="molecule type" value="Genomic_DNA"/>
</dbReference>
<evidence type="ECO:0000256" key="1">
    <source>
        <dbReference type="ARBA" id="ARBA00004313"/>
    </source>
</evidence>
<evidence type="ECO:0000256" key="4">
    <source>
        <dbReference type="ARBA" id="ARBA00022692"/>
    </source>
</evidence>
<name>A0A2H4CJX6_9ADEN</name>
<dbReference type="Proteomes" id="UP000317837">
    <property type="component" value="Segment"/>
</dbReference>
<keyword evidence="6 9" id="KW-1133">Transmembrane helix</keyword>
<evidence type="ECO:0000256" key="6">
    <source>
        <dbReference type="ARBA" id="ARBA00022989"/>
    </source>
</evidence>
<evidence type="ECO:0000256" key="2">
    <source>
        <dbReference type="ARBA" id="ARBA00004354"/>
    </source>
</evidence>
<evidence type="ECO:0000313" key="11">
    <source>
        <dbReference type="Proteomes" id="UP000317837"/>
    </source>
</evidence>
<dbReference type="Pfam" id="PF03376">
    <property type="entry name" value="Adeno_E3B"/>
    <property type="match status" value="1"/>
</dbReference>
<keyword evidence="8" id="KW-1038">Host endoplasmic reticulum</keyword>
<keyword evidence="5" id="KW-1043">Host membrane</keyword>
<dbReference type="InterPro" id="IPR005041">
    <property type="entry name" value="Adeno_E3B"/>
</dbReference>
<evidence type="ECO:0000256" key="7">
    <source>
        <dbReference type="ARBA" id="ARBA00023136"/>
    </source>
</evidence>
<keyword evidence="7 9" id="KW-0472">Membrane</keyword>
<accession>A0A2H4CJX6</accession>
<dbReference type="GO" id="GO:0033644">
    <property type="term" value="C:host cell membrane"/>
    <property type="evidence" value="ECO:0007669"/>
    <property type="project" value="UniProtKB-SubCell"/>
</dbReference>
<organism evidence="10 11">
    <name type="scientific">Simian adenovirus 17</name>
    <dbReference type="NCBI Taxonomy" id="1715779"/>
    <lineage>
        <taxon>Viruses</taxon>
        <taxon>Varidnaviria</taxon>
        <taxon>Bamfordvirae</taxon>
        <taxon>Preplasmiviricota</taxon>
        <taxon>Polisuviricotina</taxon>
        <taxon>Pharingeaviricetes</taxon>
        <taxon>Rowavirales</taxon>
        <taxon>Adenoviridae</taxon>
        <taxon>Mastadenovirus</taxon>
        <taxon>Mastadenovirus chlorocebi</taxon>
        <taxon>Simian mastadenovirus F</taxon>
    </lineage>
</organism>
<feature type="transmembrane region" description="Helical" evidence="9">
    <location>
        <begin position="44"/>
        <end position="74"/>
    </location>
</feature>
<dbReference type="GO" id="GO:0016020">
    <property type="term" value="C:membrane"/>
    <property type="evidence" value="ECO:0007669"/>
    <property type="project" value="InterPro"/>
</dbReference>
<keyword evidence="4 9" id="KW-0812">Transmembrane</keyword>
<evidence type="ECO:0000256" key="9">
    <source>
        <dbReference type="SAM" id="Phobius"/>
    </source>
</evidence>
<protein>
    <submittedName>
        <fullName evidence="10">RID-alpha</fullName>
    </submittedName>
</protein>
<evidence type="ECO:0000256" key="3">
    <source>
        <dbReference type="ARBA" id="ARBA00022518"/>
    </source>
</evidence>
<proteinExistence type="predicted"/>
<sequence length="97" mass="10831">MISSFSSMVAPLLLLICLPIIYASTTFAAVSHLNTDCLPPFLVYLIFSLVCCSAICSIATFFVAIFQAADYLYVRIVYSRHHPRYQDREVASLLCLS</sequence>
<keyword evidence="3" id="KW-0244">Early protein</keyword>
<reference evidence="11" key="1">
    <citation type="submission" date="2014-12" db="EMBL/GenBank/DDBJ databases">
        <authorList>
            <person name="Podgorski I.I."/>
            <person name="Papp T."/>
            <person name="Custers J."/>
            <person name="Harrach B."/>
            <person name="Benko M."/>
        </authorList>
    </citation>
    <scope>NUCLEOTIDE SEQUENCE [LARGE SCALE GENOMIC DNA]</scope>
    <source>
        <strain evidence="11">B-105</strain>
    </source>
</reference>